<keyword evidence="4" id="KW-1003">Cell membrane</keyword>
<feature type="compositionally biased region" description="Polar residues" evidence="11">
    <location>
        <begin position="308"/>
        <end position="320"/>
    </location>
</feature>
<evidence type="ECO:0000256" key="10">
    <source>
        <dbReference type="SAM" id="Coils"/>
    </source>
</evidence>
<keyword evidence="16" id="KW-1185">Reference proteome</keyword>
<protein>
    <recommendedName>
        <fullName evidence="9">Flagellar M-ring protein</fullName>
    </recommendedName>
</protein>
<evidence type="ECO:0000256" key="6">
    <source>
        <dbReference type="ARBA" id="ARBA00022989"/>
    </source>
</evidence>
<dbReference type="EMBL" id="FWEV01000083">
    <property type="protein sequence ID" value="SLM29261.1"/>
    <property type="molecule type" value="Genomic_DNA"/>
</dbReference>
<keyword evidence="8 9" id="KW-0975">Bacterial flagellum</keyword>
<keyword evidence="6 12" id="KW-1133">Transmembrane helix</keyword>
<dbReference type="Proteomes" id="UP000191931">
    <property type="component" value="Unassembled WGS sequence"/>
</dbReference>
<evidence type="ECO:0000256" key="9">
    <source>
        <dbReference type="PIRNR" id="PIRNR004862"/>
    </source>
</evidence>
<dbReference type="InterPro" id="IPR006182">
    <property type="entry name" value="FliF_N_dom"/>
</dbReference>
<evidence type="ECO:0000256" key="1">
    <source>
        <dbReference type="ARBA" id="ARBA00004117"/>
    </source>
</evidence>
<sequence length="580" mass="65814">MNPFFEQVVKLFREMSLYKKIALGMVVVLMIAGFTTMFIWANKTEFKVAYTELEEEDASLIVEKLKESKTPYKLQNGGKTILVPDAQVYDVRLTMASQGIPKGSGVGYEIFDQTDFGTTEFVQKINRLRAIQGELARTIRSFEEVKDAKVMIVLPKDSVFVEETKKPSASIMLELKSDIDDEKVAAVAHLVASAIEDLTPDLVTIVDTAGRILFEATTMAEKKKQKEQENIQNLAQNQYEYKDRYEQDLAKRIETMLERIVGKDKAIVRVVSEMDFSTNSVSEEIYDPLQLNNSFIRSKKALSESGRKNIQNDGTPSSVNPIVPEDDPNGNASVEQLSKSSETVNYELSRRTSETVKPMALIKRVSVAAVIDGKYEYKTDDTGNRTRTYVPRSDEEMQQFQQIVAKAMGYNEEREDQVTIESLPFASIAEMGDVEPELKGWRMIQKEYGRTIANILLILLLFLFVIRPIIKTAKDIQTSVEQAALPQPDDKDLLEEPPEEEELSFIEMDPQQQKDLLETMTPEERDAFIAALPSSERAVYYSTIKISEKASYLAKEDIERSANIIKGWLKEVQEKEEDKD</sequence>
<dbReference type="InterPro" id="IPR043427">
    <property type="entry name" value="YscJ/FliF"/>
</dbReference>
<evidence type="ECO:0000259" key="14">
    <source>
        <dbReference type="Pfam" id="PF08345"/>
    </source>
</evidence>
<dbReference type="RefSeq" id="WP_080806070.1">
    <property type="nucleotide sequence ID" value="NZ_LT828552.1"/>
</dbReference>
<keyword evidence="10" id="KW-0175">Coiled coil</keyword>
<proteinExistence type="inferred from homology"/>
<dbReference type="Gene3D" id="3.30.300.30">
    <property type="match status" value="1"/>
</dbReference>
<evidence type="ECO:0000256" key="4">
    <source>
        <dbReference type="ARBA" id="ARBA00022475"/>
    </source>
</evidence>
<dbReference type="GO" id="GO:0005886">
    <property type="term" value="C:plasma membrane"/>
    <property type="evidence" value="ECO:0007669"/>
    <property type="project" value="UniProtKB-SubCell"/>
</dbReference>
<evidence type="ECO:0000256" key="7">
    <source>
        <dbReference type="ARBA" id="ARBA00023136"/>
    </source>
</evidence>
<dbReference type="PANTHER" id="PTHR30046">
    <property type="entry name" value="FLAGELLAR M-RING PROTEIN"/>
    <property type="match status" value="1"/>
</dbReference>
<dbReference type="GO" id="GO:0009431">
    <property type="term" value="C:bacterial-type flagellum basal body, MS ring"/>
    <property type="evidence" value="ECO:0007669"/>
    <property type="project" value="InterPro"/>
</dbReference>
<evidence type="ECO:0000256" key="12">
    <source>
        <dbReference type="SAM" id="Phobius"/>
    </source>
</evidence>
<evidence type="ECO:0000313" key="15">
    <source>
        <dbReference type="EMBL" id="SLM29261.1"/>
    </source>
</evidence>
<keyword evidence="7 12" id="KW-0472">Membrane</keyword>
<gene>
    <name evidence="15" type="primary">fliF</name>
    <name evidence="15" type="ORF">MTBBW1_1730059</name>
</gene>
<evidence type="ECO:0000259" key="13">
    <source>
        <dbReference type="Pfam" id="PF01514"/>
    </source>
</evidence>
<name>A0A1W1H9W4_9BACT</name>
<feature type="coiled-coil region" evidence="10">
    <location>
        <begin position="217"/>
        <end position="244"/>
    </location>
</feature>
<comment type="function">
    <text evidence="9">The M ring may be actively involved in energy transduction.</text>
</comment>
<reference evidence="15 16" key="1">
    <citation type="submission" date="2017-03" db="EMBL/GenBank/DDBJ databases">
        <authorList>
            <person name="Afonso C.L."/>
            <person name="Miller P.J."/>
            <person name="Scott M.A."/>
            <person name="Spackman E."/>
            <person name="Goraichik I."/>
            <person name="Dimitrov K.M."/>
            <person name="Suarez D.L."/>
            <person name="Swayne D.E."/>
        </authorList>
    </citation>
    <scope>NUCLEOTIDE SEQUENCE [LARGE SCALE GENOMIC DNA]</scope>
    <source>
        <strain evidence="15">PRJEB14757</strain>
    </source>
</reference>
<feature type="domain" description="Flagellar M-ring C-terminal" evidence="14">
    <location>
        <begin position="257"/>
        <end position="425"/>
    </location>
</feature>
<comment type="subcellular location">
    <subcellularLocation>
        <location evidence="1 9">Bacterial flagellum basal body</location>
    </subcellularLocation>
    <subcellularLocation>
        <location evidence="2">Cell membrane</location>
        <topology evidence="2">Multi-pass membrane protein</topology>
    </subcellularLocation>
</comment>
<dbReference type="PIRSF" id="PIRSF004862">
    <property type="entry name" value="FliF"/>
    <property type="match status" value="1"/>
</dbReference>
<feature type="transmembrane region" description="Helical" evidence="12">
    <location>
        <begin position="21"/>
        <end position="41"/>
    </location>
</feature>
<evidence type="ECO:0000256" key="2">
    <source>
        <dbReference type="ARBA" id="ARBA00004651"/>
    </source>
</evidence>
<organism evidence="15 16">
    <name type="scientific">Desulfamplus magnetovallimortis</name>
    <dbReference type="NCBI Taxonomy" id="1246637"/>
    <lineage>
        <taxon>Bacteria</taxon>
        <taxon>Pseudomonadati</taxon>
        <taxon>Thermodesulfobacteriota</taxon>
        <taxon>Desulfobacteria</taxon>
        <taxon>Desulfobacterales</taxon>
        <taxon>Desulfobacteraceae</taxon>
        <taxon>Desulfamplus</taxon>
    </lineage>
</organism>
<feature type="domain" description="Flagellar M-ring N-terminal" evidence="13">
    <location>
        <begin position="42"/>
        <end position="214"/>
    </location>
</feature>
<comment type="similarity">
    <text evidence="3 9">Belongs to the FliF family.</text>
</comment>
<evidence type="ECO:0000256" key="5">
    <source>
        <dbReference type="ARBA" id="ARBA00022692"/>
    </source>
</evidence>
<feature type="compositionally biased region" description="Polar residues" evidence="11">
    <location>
        <begin position="330"/>
        <end position="346"/>
    </location>
</feature>
<evidence type="ECO:0000313" key="16">
    <source>
        <dbReference type="Proteomes" id="UP000191931"/>
    </source>
</evidence>
<dbReference type="AlphaFoldDB" id="A0A1W1H9W4"/>
<dbReference type="OrthoDB" id="9807026at2"/>
<accession>A0A1W1H9W4</accession>
<dbReference type="NCBIfam" id="TIGR00206">
    <property type="entry name" value="fliF"/>
    <property type="match status" value="1"/>
</dbReference>
<evidence type="ECO:0000256" key="11">
    <source>
        <dbReference type="SAM" id="MobiDB-lite"/>
    </source>
</evidence>
<dbReference type="PRINTS" id="PR01009">
    <property type="entry name" value="FLGMRINGFLIF"/>
</dbReference>
<dbReference type="GO" id="GO:0071973">
    <property type="term" value="P:bacterial-type flagellum-dependent cell motility"/>
    <property type="evidence" value="ECO:0007669"/>
    <property type="project" value="InterPro"/>
</dbReference>
<dbReference type="STRING" id="1246637.MTBBW1_1730059"/>
<dbReference type="PANTHER" id="PTHR30046:SF0">
    <property type="entry name" value="FLAGELLAR M-RING PROTEIN"/>
    <property type="match status" value="1"/>
</dbReference>
<evidence type="ECO:0000256" key="3">
    <source>
        <dbReference type="ARBA" id="ARBA00007971"/>
    </source>
</evidence>
<keyword evidence="5 12" id="KW-0812">Transmembrane</keyword>
<dbReference type="GO" id="GO:0003774">
    <property type="term" value="F:cytoskeletal motor activity"/>
    <property type="evidence" value="ECO:0007669"/>
    <property type="project" value="InterPro"/>
</dbReference>
<dbReference type="Pfam" id="PF01514">
    <property type="entry name" value="YscJ_FliF"/>
    <property type="match status" value="1"/>
</dbReference>
<dbReference type="InterPro" id="IPR045851">
    <property type="entry name" value="AMP-bd_C_sf"/>
</dbReference>
<dbReference type="InterPro" id="IPR013556">
    <property type="entry name" value="Flag_M-ring_C"/>
</dbReference>
<dbReference type="InterPro" id="IPR000067">
    <property type="entry name" value="FlgMring_FliF"/>
</dbReference>
<evidence type="ECO:0000256" key="8">
    <source>
        <dbReference type="ARBA" id="ARBA00023143"/>
    </source>
</evidence>
<feature type="transmembrane region" description="Helical" evidence="12">
    <location>
        <begin position="452"/>
        <end position="470"/>
    </location>
</feature>
<dbReference type="Pfam" id="PF08345">
    <property type="entry name" value="YscJ_FliF_C"/>
    <property type="match status" value="1"/>
</dbReference>
<feature type="region of interest" description="Disordered" evidence="11">
    <location>
        <begin position="304"/>
        <end position="346"/>
    </location>
</feature>